<accession>A0A6M0K350</accession>
<sequence length="269" mass="29742">MGHFYFLLTLGAVVLVAFLLSVRRGVKRRLQLPYVLDPGLLRPSQRAFKAVLERALGKQHEIYVKVHAIDVIGLRPRLSRREQELALARLGDRRFDFLICSRETTAILCAVNLAPRSRLRKQPPRDALDRVCAAAGLPLVRFRESEHYSVVDIEEQIFSAMQAQGAAARGDAVSVEETDAALQDLSRAVIDEPRASGRRPPRLASAASGARSALASRPAEGARGEAEPRRPKRRAPTLGSHEPHVVEEGPSFRIDGDLDDDRALASRRI</sequence>
<dbReference type="Proteomes" id="UP000483379">
    <property type="component" value="Unassembled WGS sequence"/>
</dbReference>
<dbReference type="RefSeq" id="WP_164454684.1">
    <property type="nucleotide sequence ID" value="NZ_JAAIJQ010000076.1"/>
</dbReference>
<feature type="region of interest" description="Disordered" evidence="1">
    <location>
        <begin position="191"/>
        <end position="269"/>
    </location>
</feature>
<evidence type="ECO:0000259" key="3">
    <source>
        <dbReference type="Pfam" id="PF10881"/>
    </source>
</evidence>
<evidence type="ECO:0000256" key="2">
    <source>
        <dbReference type="SAM" id="Phobius"/>
    </source>
</evidence>
<evidence type="ECO:0000313" key="5">
    <source>
        <dbReference type="Proteomes" id="UP000483379"/>
    </source>
</evidence>
<keyword evidence="2" id="KW-1133">Transmembrane helix</keyword>
<protein>
    <submittedName>
        <fullName evidence="4">DUF2726 domain-containing protein</fullName>
    </submittedName>
</protein>
<keyword evidence="5" id="KW-1185">Reference proteome</keyword>
<keyword evidence="2" id="KW-0812">Transmembrane</keyword>
<gene>
    <name evidence="4" type="ORF">G3446_20060</name>
</gene>
<dbReference type="InterPro" id="IPR024402">
    <property type="entry name" value="DUF2726"/>
</dbReference>
<keyword evidence="2" id="KW-0472">Membrane</keyword>
<feature type="compositionally biased region" description="Basic and acidic residues" evidence="1">
    <location>
        <begin position="220"/>
        <end position="229"/>
    </location>
</feature>
<reference evidence="4 5" key="1">
    <citation type="submission" date="2020-02" db="EMBL/GenBank/DDBJ databases">
        <title>Genome sequences of Thiorhodococcus mannitoliphagus and Thiorhodococcus minor, purple sulfur photosynthetic bacteria in the gammaproteobacterial family, Chromatiaceae.</title>
        <authorList>
            <person name="Aviles F.A."/>
            <person name="Meyer T.E."/>
            <person name="Kyndt J.A."/>
        </authorList>
    </citation>
    <scope>NUCLEOTIDE SEQUENCE [LARGE SCALE GENOMIC DNA]</scope>
    <source>
        <strain evidence="4 5">DSM 11518</strain>
    </source>
</reference>
<dbReference type="EMBL" id="JAAIJQ010000076">
    <property type="protein sequence ID" value="NEV64150.1"/>
    <property type="molecule type" value="Genomic_DNA"/>
</dbReference>
<evidence type="ECO:0000256" key="1">
    <source>
        <dbReference type="SAM" id="MobiDB-lite"/>
    </source>
</evidence>
<dbReference type="AlphaFoldDB" id="A0A6M0K350"/>
<evidence type="ECO:0000313" key="4">
    <source>
        <dbReference type="EMBL" id="NEV64150.1"/>
    </source>
</evidence>
<dbReference type="Pfam" id="PF10881">
    <property type="entry name" value="DUF2726"/>
    <property type="match status" value="1"/>
</dbReference>
<comment type="caution">
    <text evidence="4">The sequence shown here is derived from an EMBL/GenBank/DDBJ whole genome shotgun (WGS) entry which is preliminary data.</text>
</comment>
<feature type="domain" description="DUF2726" evidence="3">
    <location>
        <begin position="40"/>
        <end position="159"/>
    </location>
</feature>
<feature type="compositionally biased region" description="Low complexity" evidence="1">
    <location>
        <begin position="202"/>
        <end position="219"/>
    </location>
</feature>
<proteinExistence type="predicted"/>
<feature type="transmembrane region" description="Helical" evidence="2">
    <location>
        <begin position="6"/>
        <end position="22"/>
    </location>
</feature>
<name>A0A6M0K350_9GAMM</name>
<organism evidence="4 5">
    <name type="scientific">Thiorhodococcus minor</name>
    <dbReference type="NCBI Taxonomy" id="57489"/>
    <lineage>
        <taxon>Bacteria</taxon>
        <taxon>Pseudomonadati</taxon>
        <taxon>Pseudomonadota</taxon>
        <taxon>Gammaproteobacteria</taxon>
        <taxon>Chromatiales</taxon>
        <taxon>Chromatiaceae</taxon>
        <taxon>Thiorhodococcus</taxon>
    </lineage>
</organism>